<dbReference type="Gene3D" id="3.40.50.720">
    <property type="entry name" value="NAD(P)-binding Rossmann-like Domain"/>
    <property type="match status" value="2"/>
</dbReference>
<name>A0A2T6KFX3_9RHOB</name>
<evidence type="ECO:0000313" key="2">
    <source>
        <dbReference type="EMBL" id="PUB14222.1"/>
    </source>
</evidence>
<organism evidence="2 3">
    <name type="scientific">Yoonia sediminilitoris</name>
    <dbReference type="NCBI Taxonomy" id="1286148"/>
    <lineage>
        <taxon>Bacteria</taxon>
        <taxon>Pseudomonadati</taxon>
        <taxon>Pseudomonadota</taxon>
        <taxon>Alphaproteobacteria</taxon>
        <taxon>Rhodobacterales</taxon>
        <taxon>Paracoccaceae</taxon>
        <taxon>Yoonia</taxon>
    </lineage>
</organism>
<evidence type="ECO:0000259" key="1">
    <source>
        <dbReference type="Pfam" id="PF03807"/>
    </source>
</evidence>
<reference evidence="2 3" key="1">
    <citation type="submission" date="2018-04" db="EMBL/GenBank/DDBJ databases">
        <title>Genomic Encyclopedia of Archaeal and Bacterial Type Strains, Phase II (KMG-II): from individual species to whole genera.</title>
        <authorList>
            <person name="Goeker M."/>
        </authorList>
    </citation>
    <scope>NUCLEOTIDE SEQUENCE [LARGE SCALE GENOMIC DNA]</scope>
    <source>
        <strain evidence="2 3">DSM 29955</strain>
    </source>
</reference>
<gene>
    <name evidence="2" type="ORF">C8N45_10696</name>
</gene>
<dbReference type="AlphaFoldDB" id="A0A2T6KFX3"/>
<sequence length="90" mass="9419">MKIAVIGNGNAGSGLAAVLPEAGHDVGVYGRGDDLARERVKRLAGEIGLVPFDAGPLKNARYLESMGFTNIQFGDLLGHGDENAPQWLAT</sequence>
<dbReference type="InterPro" id="IPR036291">
    <property type="entry name" value="NAD(P)-bd_dom_sf"/>
</dbReference>
<comment type="caution">
    <text evidence="2">The sequence shown here is derived from an EMBL/GenBank/DDBJ whole genome shotgun (WGS) entry which is preliminary data.</text>
</comment>
<dbReference type="InterPro" id="IPR028939">
    <property type="entry name" value="P5C_Rdtase_cat_N"/>
</dbReference>
<accession>A0A2T6KFX3</accession>
<dbReference type="EMBL" id="QBUD01000006">
    <property type="protein sequence ID" value="PUB14222.1"/>
    <property type="molecule type" value="Genomic_DNA"/>
</dbReference>
<dbReference type="Proteomes" id="UP000244523">
    <property type="component" value="Unassembled WGS sequence"/>
</dbReference>
<evidence type="ECO:0000313" key="3">
    <source>
        <dbReference type="Proteomes" id="UP000244523"/>
    </source>
</evidence>
<feature type="domain" description="Pyrroline-5-carboxylate reductase catalytic N-terminal" evidence="1">
    <location>
        <begin position="2"/>
        <end position="44"/>
    </location>
</feature>
<dbReference type="RefSeq" id="WP_108386769.1">
    <property type="nucleotide sequence ID" value="NZ_QBUD01000006.1"/>
</dbReference>
<keyword evidence="3" id="KW-1185">Reference proteome</keyword>
<dbReference type="Pfam" id="PF03807">
    <property type="entry name" value="F420_oxidored"/>
    <property type="match status" value="1"/>
</dbReference>
<dbReference type="SUPFAM" id="SSF51735">
    <property type="entry name" value="NAD(P)-binding Rossmann-fold domains"/>
    <property type="match status" value="1"/>
</dbReference>
<protein>
    <recommendedName>
        <fullName evidence="1">Pyrroline-5-carboxylate reductase catalytic N-terminal domain-containing protein</fullName>
    </recommendedName>
</protein>
<dbReference type="OrthoDB" id="5524287at2"/>
<proteinExistence type="predicted"/>